<dbReference type="PANTHER" id="PTHR11011:SF60">
    <property type="entry name" value="FATTY ACYL-COA REDUCTASE-RELATED"/>
    <property type="match status" value="1"/>
</dbReference>
<evidence type="ECO:0000256" key="8">
    <source>
        <dbReference type="ARBA" id="ARBA00023098"/>
    </source>
</evidence>
<proteinExistence type="evidence at transcript level"/>
<comment type="similarity">
    <text evidence="2 11">Belongs to the fatty acyl-CoA reductase family.</text>
</comment>
<keyword evidence="7 11" id="KW-0560">Oxidoreductase</keyword>
<evidence type="ECO:0000313" key="15">
    <source>
        <dbReference type="EnsemblMetazoa" id="MDOA010104-PA"/>
    </source>
</evidence>
<dbReference type="EnsemblMetazoa" id="MDOA010104-RA">
    <property type="protein sequence ID" value="MDOA010104-PA"/>
    <property type="gene ID" value="MDOA010104"/>
</dbReference>
<comment type="subcellular location">
    <subcellularLocation>
        <location evidence="1">Membrane</location>
        <topology evidence="1">Multi-pass membrane protein</topology>
    </subcellularLocation>
</comment>
<protein>
    <recommendedName>
        <fullName evidence="11">Fatty acyl-CoA reductase</fullName>
        <ecNumber evidence="11">1.2.1.84</ecNumber>
    </recommendedName>
</protein>
<dbReference type="FunFam" id="3.40.50.720:FF:000143">
    <property type="entry name" value="Fatty acyl-CoA reductase"/>
    <property type="match status" value="1"/>
</dbReference>
<evidence type="ECO:0000259" key="13">
    <source>
        <dbReference type="Pfam" id="PF07993"/>
    </source>
</evidence>
<dbReference type="Pfam" id="PF07993">
    <property type="entry name" value="NAD_binding_4"/>
    <property type="match status" value="1"/>
</dbReference>
<name>T1PIG8_MUSDO</name>
<dbReference type="CDD" id="cd09071">
    <property type="entry name" value="FAR_C"/>
    <property type="match status" value="1"/>
</dbReference>
<dbReference type="GO" id="GO:0080019">
    <property type="term" value="F:alcohol-forming very long-chain fatty acyl-CoA reductase activity"/>
    <property type="evidence" value="ECO:0007669"/>
    <property type="project" value="InterPro"/>
</dbReference>
<reference evidence="17" key="3">
    <citation type="submission" date="2025-04" db="UniProtKB">
        <authorList>
            <consortium name="RefSeq"/>
        </authorList>
    </citation>
    <scope>IDENTIFICATION</scope>
    <source>
        <strain evidence="17">Aabys</strain>
    </source>
</reference>
<evidence type="ECO:0000256" key="4">
    <source>
        <dbReference type="ARBA" id="ARBA00022692"/>
    </source>
</evidence>
<dbReference type="PANTHER" id="PTHR11011">
    <property type="entry name" value="MALE STERILITY PROTEIN 2-RELATED"/>
    <property type="match status" value="1"/>
</dbReference>
<dbReference type="GO" id="GO:0016020">
    <property type="term" value="C:membrane"/>
    <property type="evidence" value="ECO:0007669"/>
    <property type="project" value="UniProtKB-SubCell"/>
</dbReference>
<keyword evidence="8 11" id="KW-0443">Lipid metabolism</keyword>
<comment type="function">
    <text evidence="11">Catalyzes the reduction of fatty acyl-CoA to fatty alcohols.</text>
</comment>
<dbReference type="AlphaFoldDB" id="T1PIG8"/>
<evidence type="ECO:0000256" key="9">
    <source>
        <dbReference type="ARBA" id="ARBA00023136"/>
    </source>
</evidence>
<sequence length="500" mass="57295">MEINSNIQSFFRNKVVFITGGTGFLGKVFIEKLLRSTEVQSIYVLARPKSGKDASERFAQIFKEPVFEKLHAARPNSLKYIKTIAGDCTLPNLGISHEDRQELIENVDVVIHSAATVRFNEPLSNATQINVEATIDLLKLAKEMKHLKAFVHVSSAFANCLALHGEERFYTEYLGISSEDLLSIKKILGNEKFDRMEVDLVGKYPNTYCYTKSLAEEAVLRYCGNLPVCIFRPGIILPTSAEPVPGWIDNLYGPMSVLYGAAYGVLRVMYGNPNHKAGLVPVDFCANMMLACAWYTGTAVKQIPSSDPTIYNLVPDQSNTLHWGAYKRFVEEHGVEIPLASMIWYPFLIFAQNKYFYNFLILIYHTLPGFFIDFMLLLMGKKPRMTKAYKKIHKQCNLLRYFLQNNFTFDTTNTQNLWKIMTVDDRRIYNFDMVALDWSKYFYNSLFGLRRFLAKEDPSTIPQAKKLLRKFQILHCAVHLVAFVGIAWLLWSLLKFIFLS</sequence>
<keyword evidence="6 11" id="KW-1133">Transmembrane helix</keyword>
<evidence type="ECO:0000313" key="14">
    <source>
        <dbReference type="EMBL" id="AFP62352.1"/>
    </source>
</evidence>
<evidence type="ECO:0000256" key="5">
    <source>
        <dbReference type="ARBA" id="ARBA00022857"/>
    </source>
</evidence>
<evidence type="ECO:0000256" key="11">
    <source>
        <dbReference type="RuleBase" id="RU363097"/>
    </source>
</evidence>
<feature type="domain" description="Fatty acyl-CoA reductase C-terminal" evidence="12">
    <location>
        <begin position="364"/>
        <end position="456"/>
    </location>
</feature>
<dbReference type="InterPro" id="IPR036291">
    <property type="entry name" value="NAD(P)-bd_dom_sf"/>
</dbReference>
<feature type="transmembrane region" description="Helical" evidence="11">
    <location>
        <begin position="355"/>
        <end position="378"/>
    </location>
</feature>
<dbReference type="KEGG" id="mde:101898308"/>
<evidence type="ECO:0000256" key="3">
    <source>
        <dbReference type="ARBA" id="ARBA00022516"/>
    </source>
</evidence>
<gene>
    <name evidence="15" type="primary">101898308</name>
    <name evidence="17" type="synonym">LOC101898308</name>
</gene>
<feature type="domain" description="Thioester reductase (TE)" evidence="13">
    <location>
        <begin position="18"/>
        <end position="289"/>
    </location>
</feature>
<evidence type="ECO:0000256" key="6">
    <source>
        <dbReference type="ARBA" id="ARBA00022989"/>
    </source>
</evidence>
<evidence type="ECO:0000256" key="2">
    <source>
        <dbReference type="ARBA" id="ARBA00005928"/>
    </source>
</evidence>
<dbReference type="eggNOG" id="KOG1221">
    <property type="taxonomic scope" value="Eukaryota"/>
</dbReference>
<evidence type="ECO:0000313" key="17">
    <source>
        <dbReference type="RefSeq" id="XP_005180106.1"/>
    </source>
</evidence>
<evidence type="ECO:0000313" key="16">
    <source>
        <dbReference type="Proteomes" id="UP001652621"/>
    </source>
</evidence>
<dbReference type="GO" id="GO:0005777">
    <property type="term" value="C:peroxisome"/>
    <property type="evidence" value="ECO:0007669"/>
    <property type="project" value="TreeGrafter"/>
</dbReference>
<dbReference type="InterPro" id="IPR026055">
    <property type="entry name" value="FAR"/>
</dbReference>
<reference evidence="15" key="2">
    <citation type="submission" date="2021-01" db="UniProtKB">
        <authorList>
            <consortium name="EnsemblMetazoa"/>
        </authorList>
    </citation>
    <scope>IDENTIFICATION</scope>
    <source>
        <strain evidence="15">Aabys</strain>
    </source>
</reference>
<keyword evidence="5 11" id="KW-0521">NADP</keyword>
<dbReference type="CDD" id="cd05236">
    <property type="entry name" value="FAR-N_SDR_e"/>
    <property type="match status" value="1"/>
</dbReference>
<keyword evidence="3 11" id="KW-0444">Lipid biosynthesis</keyword>
<dbReference type="RefSeq" id="XP_005180106.1">
    <property type="nucleotide sequence ID" value="XM_005180049.3"/>
</dbReference>
<dbReference type="Gene3D" id="3.40.50.720">
    <property type="entry name" value="NAD(P)-binding Rossmann-like Domain"/>
    <property type="match status" value="1"/>
</dbReference>
<dbReference type="GO" id="GO:0102965">
    <property type="term" value="F:alcohol-forming long-chain fatty acyl-CoA reductase activity"/>
    <property type="evidence" value="ECO:0007669"/>
    <property type="project" value="UniProtKB-EC"/>
</dbReference>
<dbReference type="Proteomes" id="UP001652621">
    <property type="component" value="Unplaced"/>
</dbReference>
<evidence type="ECO:0000256" key="10">
    <source>
        <dbReference type="ARBA" id="ARBA00052530"/>
    </source>
</evidence>
<keyword evidence="9 11" id="KW-0472">Membrane</keyword>
<evidence type="ECO:0000259" key="12">
    <source>
        <dbReference type="Pfam" id="PF03015"/>
    </source>
</evidence>
<keyword evidence="4 11" id="KW-0812">Transmembrane</keyword>
<dbReference type="EMBL" id="KA647723">
    <property type="protein sequence ID" value="AFP62352.1"/>
    <property type="molecule type" value="mRNA"/>
</dbReference>
<evidence type="ECO:0000256" key="7">
    <source>
        <dbReference type="ARBA" id="ARBA00023002"/>
    </source>
</evidence>
<organism evidence="14">
    <name type="scientific">Musca domestica</name>
    <name type="common">House fly</name>
    <dbReference type="NCBI Taxonomy" id="7370"/>
    <lineage>
        <taxon>Eukaryota</taxon>
        <taxon>Metazoa</taxon>
        <taxon>Ecdysozoa</taxon>
        <taxon>Arthropoda</taxon>
        <taxon>Hexapoda</taxon>
        <taxon>Insecta</taxon>
        <taxon>Pterygota</taxon>
        <taxon>Neoptera</taxon>
        <taxon>Endopterygota</taxon>
        <taxon>Diptera</taxon>
        <taxon>Brachycera</taxon>
        <taxon>Muscomorpha</taxon>
        <taxon>Muscoidea</taxon>
        <taxon>Muscidae</taxon>
        <taxon>Musca</taxon>
    </lineage>
</organism>
<dbReference type="VEuPathDB" id="VectorBase:MDOA010104"/>
<dbReference type="InterPro" id="IPR013120">
    <property type="entry name" value="FAR_NAD-bd"/>
</dbReference>
<comment type="catalytic activity">
    <reaction evidence="10 11">
        <text>a long-chain fatty acyl-CoA + 2 NADPH + 2 H(+) = a long-chain primary fatty alcohol + 2 NADP(+) + CoA</text>
        <dbReference type="Rhea" id="RHEA:52716"/>
        <dbReference type="ChEBI" id="CHEBI:15378"/>
        <dbReference type="ChEBI" id="CHEBI:57287"/>
        <dbReference type="ChEBI" id="CHEBI:57783"/>
        <dbReference type="ChEBI" id="CHEBI:58349"/>
        <dbReference type="ChEBI" id="CHEBI:77396"/>
        <dbReference type="ChEBI" id="CHEBI:83139"/>
        <dbReference type="EC" id="1.2.1.84"/>
    </reaction>
</comment>
<evidence type="ECO:0000256" key="1">
    <source>
        <dbReference type="ARBA" id="ARBA00004141"/>
    </source>
</evidence>
<accession>T1PIG8</accession>
<keyword evidence="16" id="KW-1185">Reference proteome</keyword>
<feature type="transmembrane region" description="Helical" evidence="11">
    <location>
        <begin position="473"/>
        <end position="494"/>
    </location>
</feature>
<dbReference type="GO" id="GO:0035336">
    <property type="term" value="P:long-chain fatty-acyl-CoA metabolic process"/>
    <property type="evidence" value="ECO:0007669"/>
    <property type="project" value="TreeGrafter"/>
</dbReference>
<dbReference type="GeneID" id="101898308"/>
<dbReference type="VEuPathDB" id="VectorBase:MDOMA2_002562"/>
<dbReference type="SUPFAM" id="SSF51735">
    <property type="entry name" value="NAD(P)-binding Rossmann-fold domains"/>
    <property type="match status" value="1"/>
</dbReference>
<dbReference type="EC" id="1.2.1.84" evidence="11"/>
<dbReference type="InterPro" id="IPR033640">
    <property type="entry name" value="FAR_C"/>
</dbReference>
<dbReference type="Pfam" id="PF03015">
    <property type="entry name" value="Sterile"/>
    <property type="match status" value="1"/>
</dbReference>
<dbReference type="OrthoDB" id="429813at2759"/>
<reference evidence="14" key="1">
    <citation type="submission" date="2012-08" db="EMBL/GenBank/DDBJ databases">
        <title>Transcriptome of adult Musca domestica launches a platform for comparative house fly gene expression and characterization of differential gene expression among resistant and susceptible house flies.</title>
        <authorList>
            <person name="Liu N."/>
            <person name="Zhang L."/>
            <person name="Li M."/>
            <person name="Reid W."/>
        </authorList>
    </citation>
    <scope>NUCLEOTIDE SEQUENCE</scope>
    <source>
        <strain evidence="14">ALHF</strain>
        <tissue evidence="14">Whole body</tissue>
    </source>
</reference>